<feature type="transmembrane region" description="Helical" evidence="1">
    <location>
        <begin position="7"/>
        <end position="24"/>
    </location>
</feature>
<sequence>MKSKFDVIMGIMMIVVAIFVYILTPEHYGVPLLMLITGISFIVMGIKGPPKFKKGKSNKKTDR</sequence>
<evidence type="ECO:0000256" key="1">
    <source>
        <dbReference type="SAM" id="Phobius"/>
    </source>
</evidence>
<name>A0ABT2F299_9STAP</name>
<comment type="caution">
    <text evidence="2">The sequence shown here is derived from an EMBL/GenBank/DDBJ whole genome shotgun (WGS) entry which is preliminary data.</text>
</comment>
<keyword evidence="3" id="KW-1185">Reference proteome</keyword>
<dbReference type="Proteomes" id="UP001205609">
    <property type="component" value="Unassembled WGS sequence"/>
</dbReference>
<protein>
    <submittedName>
        <fullName evidence="2">Uncharacterized protein</fullName>
    </submittedName>
</protein>
<evidence type="ECO:0000313" key="3">
    <source>
        <dbReference type="Proteomes" id="UP001205609"/>
    </source>
</evidence>
<gene>
    <name evidence="2" type="ORF">NXS11_06650</name>
</gene>
<dbReference type="RefSeq" id="WP_259199966.1">
    <property type="nucleotide sequence ID" value="NZ_JANUXY010000005.1"/>
</dbReference>
<dbReference type="EMBL" id="JANUXY010000005">
    <property type="protein sequence ID" value="MCS4486579.1"/>
    <property type="molecule type" value="Genomic_DNA"/>
</dbReference>
<feature type="transmembrane region" description="Helical" evidence="1">
    <location>
        <begin position="30"/>
        <end position="46"/>
    </location>
</feature>
<proteinExistence type="predicted"/>
<accession>A0ABT2F299</accession>
<keyword evidence="1" id="KW-1133">Transmembrane helix</keyword>
<reference evidence="2 3" key="1">
    <citation type="journal article" date="2023" name="Int. J. Syst. Evol. Microbiol.">
        <title>Streptococcus sciuri sp. nov., Staphylococcus marylandisciuri sp. nov. and Staphylococcus americanisciuri sp. nov., isolated from faeces of eastern grey squirrel (Sciurus carolinensis).</title>
        <authorList>
            <person name="Volokhov D.V."/>
            <person name="Zagorodnyaya T.A."/>
            <person name="Furtak V.A."/>
            <person name="Nattanmai G."/>
            <person name="Randall L."/>
            <person name="Jose S."/>
            <person name="Gao Y."/>
            <person name="Eisenberg T."/>
            <person name="Delmonte P."/>
            <person name="Blom J."/>
            <person name="Mitchell K.K."/>
        </authorList>
    </citation>
    <scope>NUCLEOTIDE SEQUENCE [LARGE SCALE GENOMIC DNA]</scope>
    <source>
        <strain evidence="2 3">GRT3</strain>
    </source>
</reference>
<evidence type="ECO:0000313" key="2">
    <source>
        <dbReference type="EMBL" id="MCS4486579.1"/>
    </source>
</evidence>
<keyword evidence="1" id="KW-0812">Transmembrane</keyword>
<organism evidence="2 3">
    <name type="scientific">Staphylococcus americanisciuri</name>
    <dbReference type="NCBI Taxonomy" id="2973940"/>
    <lineage>
        <taxon>Bacteria</taxon>
        <taxon>Bacillati</taxon>
        <taxon>Bacillota</taxon>
        <taxon>Bacilli</taxon>
        <taxon>Bacillales</taxon>
        <taxon>Staphylococcaceae</taxon>
        <taxon>Staphylococcus</taxon>
    </lineage>
</organism>
<keyword evidence="1" id="KW-0472">Membrane</keyword>